<comment type="similarity">
    <text evidence="1 3">Belongs to the glycosyl hydrolase 3 family.</text>
</comment>
<dbReference type="Gene3D" id="3.20.20.300">
    <property type="entry name" value="Glycoside hydrolase, family 3, N-terminal domain"/>
    <property type="match status" value="1"/>
</dbReference>
<organism evidence="5 6">
    <name type="scientific">Deinococcus roseus</name>
    <dbReference type="NCBI Taxonomy" id="392414"/>
    <lineage>
        <taxon>Bacteria</taxon>
        <taxon>Thermotogati</taxon>
        <taxon>Deinococcota</taxon>
        <taxon>Deinococci</taxon>
        <taxon>Deinococcales</taxon>
        <taxon>Deinococcaceae</taxon>
        <taxon>Deinococcus</taxon>
    </lineage>
</organism>
<reference evidence="6" key="1">
    <citation type="journal article" date="2019" name="Int. J. Syst. Evol. Microbiol.">
        <title>The Global Catalogue of Microorganisms (GCM) 10K type strain sequencing project: providing services to taxonomists for standard genome sequencing and annotation.</title>
        <authorList>
            <consortium name="The Broad Institute Genomics Platform"/>
            <consortium name="The Broad Institute Genome Sequencing Center for Infectious Disease"/>
            <person name="Wu L."/>
            <person name="Ma J."/>
        </authorList>
    </citation>
    <scope>NUCLEOTIDE SEQUENCE [LARGE SCALE GENOMIC DNA]</scope>
    <source>
        <strain evidence="6">JCM 14370</strain>
    </source>
</reference>
<dbReference type="PROSITE" id="PS51820">
    <property type="entry name" value="PA14"/>
    <property type="match status" value="1"/>
</dbReference>
<keyword evidence="3" id="KW-0326">Glycosidase</keyword>
<name>A0ABQ2DBT6_9DEIO</name>
<dbReference type="Pfam" id="PF00933">
    <property type="entry name" value="Glyco_hydro_3"/>
    <property type="match status" value="1"/>
</dbReference>
<comment type="caution">
    <text evidence="5">The sequence shown here is derived from an EMBL/GenBank/DDBJ whole genome shotgun (WGS) entry which is preliminary data.</text>
</comment>
<protein>
    <submittedName>
        <fullName evidence="5">Glycosyl hydrolase</fullName>
    </submittedName>
</protein>
<dbReference type="EMBL" id="BMOD01000025">
    <property type="protein sequence ID" value="GGJ52526.1"/>
    <property type="molecule type" value="Genomic_DNA"/>
</dbReference>
<sequence length="824" mass="89688">MTQTQSPTVEDLLQQLTLQEQVSLLSGADFWRTSAIERLGIPQLKVSDGPAGVRGGGPLVGGKKTAAFPVGIALGSTWNEDLLHEVGQHLAREATDKGAGVLLAPTVNLFRSTLNGRNFESYSEDPFLTGKLGAAYIRGLQEKGVAATVKHFVGNESEYQRNTISSDIPERALRELYLLPFEMAVKEGKTWAVMSAYNKLNGTFASENKRLLTDILRQEWGFDGLVMSDWFGSHSAGESVLAGLDLEMPGPARARAALLQEAQNDEALQEAIKTAARNVLRLLERTGVLHQPLDVQDANEKDQEHQDTTALIRRAAAEGMVLLKNQGDLLPFPAGAKVAVIGPNAAKGQVMGGGSAQMNAHRQVSPLQGLQAALGENQVSYHIGCYNDKFLPVHQGGFDIAYQELGSDTVLVQEHQPLGEIMWFGLPEGVPRAFQAKMTSTLSIPEEGRFELSLASAGLTRLYVDGELVVNNWEDYRPGDTYFGFGSDEARGEATLTAGEHTVLIEYRTPEVAHGFGISAVRFGFRKPLPENSIAEAAQLAAKADYAVVCIGTNGEWETEGVDRWGLDLPGQQDELVQAVLQQNPNTIVLLQTGGPVLMPWLNQAPAVLQAWFPGQEAGHAIADVLLGQAEPSGRLPQTFPAQLSDDPTHPETPDLQYPGENGHVEYQEGLYIGYRHVDRKELRPLFPFGHGLGYTTFELSDLQADPTELNPGDALTVTVKVQNTGQRPGQTVVQLYVTDQQSTLQRPEKELKGFAKVSLEPAESTTVQLKLDMRSFAFFDDQQQAWVAEKGTFLLKAGQSSADLLLSLPVQLNADWLDSVQTI</sequence>
<dbReference type="Pfam" id="PF07691">
    <property type="entry name" value="PA14"/>
    <property type="match status" value="1"/>
</dbReference>
<dbReference type="InterPro" id="IPR019800">
    <property type="entry name" value="Glyco_hydro_3_AS"/>
</dbReference>
<dbReference type="InterPro" id="IPR002772">
    <property type="entry name" value="Glyco_hydro_3_C"/>
</dbReference>
<dbReference type="Proteomes" id="UP000632222">
    <property type="component" value="Unassembled WGS sequence"/>
</dbReference>
<dbReference type="Gene3D" id="3.40.50.1700">
    <property type="entry name" value="Glycoside hydrolase family 3 C-terminal domain"/>
    <property type="match status" value="1"/>
</dbReference>
<dbReference type="InterPro" id="IPR026891">
    <property type="entry name" value="Fn3-like"/>
</dbReference>
<dbReference type="InterPro" id="IPR037524">
    <property type="entry name" value="PA14/GLEYA"/>
</dbReference>
<dbReference type="SUPFAM" id="SSF51445">
    <property type="entry name" value="(Trans)glycosidases"/>
    <property type="match status" value="1"/>
</dbReference>
<dbReference type="InterPro" id="IPR050288">
    <property type="entry name" value="Cellulose_deg_GH3"/>
</dbReference>
<dbReference type="InterPro" id="IPR036962">
    <property type="entry name" value="Glyco_hydro_3_N_sf"/>
</dbReference>
<dbReference type="PANTHER" id="PTHR42715:SF3">
    <property type="entry name" value="BETA-GLUCOSIDASE B-RELATED"/>
    <property type="match status" value="1"/>
</dbReference>
<feature type="domain" description="PA14" evidence="4">
    <location>
        <begin position="393"/>
        <end position="539"/>
    </location>
</feature>
<proteinExistence type="inferred from homology"/>
<evidence type="ECO:0000256" key="3">
    <source>
        <dbReference type="RuleBase" id="RU361161"/>
    </source>
</evidence>
<dbReference type="Gene3D" id="2.60.40.10">
    <property type="entry name" value="Immunoglobulins"/>
    <property type="match status" value="1"/>
</dbReference>
<dbReference type="SUPFAM" id="SSF52279">
    <property type="entry name" value="Beta-D-glucan exohydrolase, C-terminal domain"/>
    <property type="match status" value="1"/>
</dbReference>
<evidence type="ECO:0000259" key="4">
    <source>
        <dbReference type="PROSITE" id="PS51820"/>
    </source>
</evidence>
<accession>A0ABQ2DBT6</accession>
<evidence type="ECO:0000256" key="1">
    <source>
        <dbReference type="ARBA" id="ARBA00005336"/>
    </source>
</evidence>
<dbReference type="InterPro" id="IPR017853">
    <property type="entry name" value="GH"/>
</dbReference>
<dbReference type="RefSeq" id="WP_189006805.1">
    <property type="nucleotide sequence ID" value="NZ_BMOD01000025.1"/>
</dbReference>
<keyword evidence="2 3" id="KW-0378">Hydrolase</keyword>
<dbReference type="SMART" id="SM01217">
    <property type="entry name" value="Fn3_like"/>
    <property type="match status" value="1"/>
</dbReference>
<dbReference type="GO" id="GO:0016787">
    <property type="term" value="F:hydrolase activity"/>
    <property type="evidence" value="ECO:0007669"/>
    <property type="project" value="UniProtKB-KW"/>
</dbReference>
<dbReference type="PROSITE" id="PS00775">
    <property type="entry name" value="GLYCOSYL_HYDROL_F3"/>
    <property type="match status" value="1"/>
</dbReference>
<dbReference type="InterPro" id="IPR013783">
    <property type="entry name" value="Ig-like_fold"/>
</dbReference>
<dbReference type="InterPro" id="IPR001764">
    <property type="entry name" value="Glyco_hydro_3_N"/>
</dbReference>
<dbReference type="InterPro" id="IPR036881">
    <property type="entry name" value="Glyco_hydro_3_C_sf"/>
</dbReference>
<dbReference type="PANTHER" id="PTHR42715">
    <property type="entry name" value="BETA-GLUCOSIDASE"/>
    <property type="match status" value="1"/>
</dbReference>
<evidence type="ECO:0000313" key="6">
    <source>
        <dbReference type="Proteomes" id="UP000632222"/>
    </source>
</evidence>
<gene>
    <name evidence="5" type="ORF">GCM10008938_43130</name>
</gene>
<dbReference type="Gene3D" id="2.60.120.260">
    <property type="entry name" value="Galactose-binding domain-like"/>
    <property type="match status" value="1"/>
</dbReference>
<evidence type="ECO:0000256" key="2">
    <source>
        <dbReference type="ARBA" id="ARBA00022801"/>
    </source>
</evidence>
<dbReference type="InterPro" id="IPR011658">
    <property type="entry name" value="PA14_dom"/>
</dbReference>
<keyword evidence="6" id="KW-1185">Reference proteome</keyword>
<dbReference type="SMART" id="SM00758">
    <property type="entry name" value="PA14"/>
    <property type="match status" value="1"/>
</dbReference>
<evidence type="ECO:0000313" key="5">
    <source>
        <dbReference type="EMBL" id="GGJ52526.1"/>
    </source>
</evidence>
<dbReference type="Pfam" id="PF14310">
    <property type="entry name" value="Fn3-like"/>
    <property type="match status" value="1"/>
</dbReference>
<dbReference type="PRINTS" id="PR00133">
    <property type="entry name" value="GLHYDRLASE3"/>
</dbReference>
<dbReference type="Pfam" id="PF01915">
    <property type="entry name" value="Glyco_hydro_3_C"/>
    <property type="match status" value="1"/>
</dbReference>